<dbReference type="InterPro" id="IPR004044">
    <property type="entry name" value="KH_dom_type_2"/>
</dbReference>
<comment type="subunit">
    <text evidence="7 9">Part of the 30S ribosomal subunit.</text>
</comment>
<evidence type="ECO:0000256" key="5">
    <source>
        <dbReference type="ARBA" id="ARBA00023274"/>
    </source>
</evidence>
<dbReference type="PROSITE" id="PS50823">
    <property type="entry name" value="KH_TYPE_2"/>
    <property type="match status" value="1"/>
</dbReference>
<comment type="subcellular location">
    <subcellularLocation>
        <location evidence="7 9">Plastid</location>
        <location evidence="7 9">Chloroplast</location>
    </subcellularLocation>
</comment>
<dbReference type="SUPFAM" id="SSF54821">
    <property type="entry name" value="Ribosomal protein S3 C-terminal domain"/>
    <property type="match status" value="1"/>
</dbReference>
<dbReference type="Pfam" id="PF07650">
    <property type="entry name" value="KH_2"/>
    <property type="match status" value="1"/>
</dbReference>
<dbReference type="Gene3D" id="3.30.300.20">
    <property type="match status" value="1"/>
</dbReference>
<reference evidence="11" key="2">
    <citation type="journal article" date="2019" name="Mol. Phylogenet. Evol.">
        <title>Reassessment of the classification of bryopsidales (chlorophyta) based on chloroplast phylogenomic analyses.</title>
        <authorList>
            <person name="Cremen M.C."/>
            <person name="Leliaert F."/>
            <person name="West J."/>
            <person name="Lam D.W."/>
            <person name="Shimada S."/>
            <person name="Lopez-Bautista J.M."/>
            <person name="Verbruggen H."/>
        </authorList>
    </citation>
    <scope>NUCLEOTIDE SEQUENCE</scope>
</reference>
<dbReference type="InterPro" id="IPR001351">
    <property type="entry name" value="Ribosomal_uS3_C"/>
</dbReference>
<geneLocation type="chloroplast" evidence="11"/>
<dbReference type="AlphaFoldDB" id="A0A386AYG4"/>
<gene>
    <name evidence="7 11" type="primary">rps3</name>
</gene>
<dbReference type="GO" id="GO:0022627">
    <property type="term" value="C:cytosolic small ribosomal subunit"/>
    <property type="evidence" value="ECO:0007669"/>
    <property type="project" value="TreeGrafter"/>
</dbReference>
<sequence>MGQKVHPIGFRLGINQAHLSNWFAQKKNYSKNLLEDNFLRKKLQQRYMNAGLEKIQIVRKIENHIEVNINAKKPDIIVGPKGKDLTIFQQEIREIVNEFQKSFFLNKSKHKTPYNKKSKNIKITLNILGCSTMSATSIADFLIELLEQRVPYRIALNQLLKKKLQQKPLGIKIQISGRLNGAEIARKEWIREGRLPLQTLQANIDYSFKKAHTIYGILGVKVWLYSKHL</sequence>
<evidence type="ECO:0000256" key="3">
    <source>
        <dbReference type="ARBA" id="ARBA00022884"/>
    </source>
</evidence>
<dbReference type="PANTHER" id="PTHR11760">
    <property type="entry name" value="30S/40S RIBOSOMAL PROTEIN S3"/>
    <property type="match status" value="1"/>
</dbReference>
<dbReference type="GO" id="GO:0019843">
    <property type="term" value="F:rRNA binding"/>
    <property type="evidence" value="ECO:0007669"/>
    <property type="project" value="UniProtKB-UniRule"/>
</dbReference>
<reference evidence="11" key="1">
    <citation type="submission" date="2018-07" db="EMBL/GenBank/DDBJ databases">
        <authorList>
            <person name="Quirk P.G."/>
            <person name="Krulwich T.A."/>
        </authorList>
    </citation>
    <scope>NUCLEOTIDE SEQUENCE</scope>
</reference>
<name>A0A386AYG4_9CHLO</name>
<evidence type="ECO:0000313" key="11">
    <source>
        <dbReference type="EMBL" id="AYC64489.1"/>
    </source>
</evidence>
<proteinExistence type="inferred from homology"/>
<keyword evidence="3 7" id="KW-0694">RNA-binding</keyword>
<dbReference type="EMBL" id="MH591097">
    <property type="protein sequence ID" value="AYC64489.1"/>
    <property type="molecule type" value="Genomic_DNA"/>
</dbReference>
<dbReference type="InterPro" id="IPR036419">
    <property type="entry name" value="Ribosomal_S3_C_sf"/>
</dbReference>
<feature type="domain" description="KH type-2" evidence="10">
    <location>
        <begin position="39"/>
        <end position="129"/>
    </location>
</feature>
<evidence type="ECO:0000256" key="7">
    <source>
        <dbReference type="HAMAP-Rule" id="MF_01309"/>
    </source>
</evidence>
<dbReference type="NCBIfam" id="TIGR01009">
    <property type="entry name" value="rpsC_bact"/>
    <property type="match status" value="1"/>
</dbReference>
<evidence type="ECO:0000259" key="10">
    <source>
        <dbReference type="PROSITE" id="PS50823"/>
    </source>
</evidence>
<dbReference type="InterPro" id="IPR005704">
    <property type="entry name" value="Ribosomal_uS3_bac-typ"/>
</dbReference>
<keyword evidence="5 7" id="KW-0687">Ribonucleoprotein</keyword>
<dbReference type="Gene3D" id="3.30.1140.32">
    <property type="entry name" value="Ribosomal protein S3, C-terminal domain"/>
    <property type="match status" value="1"/>
</dbReference>
<dbReference type="GO" id="GO:0003735">
    <property type="term" value="F:structural constituent of ribosome"/>
    <property type="evidence" value="ECO:0007669"/>
    <property type="project" value="InterPro"/>
</dbReference>
<dbReference type="InterPro" id="IPR018280">
    <property type="entry name" value="Ribosomal_uS3_CS"/>
</dbReference>
<dbReference type="PROSITE" id="PS00548">
    <property type="entry name" value="RIBOSOMAL_S3"/>
    <property type="match status" value="1"/>
</dbReference>
<keyword evidence="9 11" id="KW-0934">Plastid</keyword>
<accession>A0A386AYG4</accession>
<dbReference type="Pfam" id="PF00189">
    <property type="entry name" value="Ribosomal_S3_C"/>
    <property type="match status" value="1"/>
</dbReference>
<dbReference type="HAMAP" id="MF_01309_B">
    <property type="entry name" value="Ribosomal_uS3_B"/>
    <property type="match status" value="1"/>
</dbReference>
<dbReference type="InterPro" id="IPR009019">
    <property type="entry name" value="KH_sf_prok-type"/>
</dbReference>
<dbReference type="PANTHER" id="PTHR11760:SF19">
    <property type="entry name" value="SMALL RIBOSOMAL SUBUNIT PROTEIN US3C"/>
    <property type="match status" value="1"/>
</dbReference>
<evidence type="ECO:0000256" key="2">
    <source>
        <dbReference type="ARBA" id="ARBA00022730"/>
    </source>
</evidence>
<keyword evidence="2 7" id="KW-0699">rRNA-binding</keyword>
<protein>
    <recommendedName>
        <fullName evidence="6 7">Small ribosomal subunit protein uS3c</fullName>
    </recommendedName>
</protein>
<dbReference type="FunFam" id="3.30.300.20:FF:000001">
    <property type="entry name" value="30S ribosomal protein S3"/>
    <property type="match status" value="1"/>
</dbReference>
<evidence type="ECO:0000256" key="9">
    <source>
        <dbReference type="RuleBase" id="RU003626"/>
    </source>
</evidence>
<evidence type="ECO:0000256" key="6">
    <source>
        <dbReference type="ARBA" id="ARBA00035154"/>
    </source>
</evidence>
<dbReference type="CDD" id="cd02412">
    <property type="entry name" value="KH-II_30S_S3"/>
    <property type="match status" value="1"/>
</dbReference>
<evidence type="ECO:0000256" key="1">
    <source>
        <dbReference type="ARBA" id="ARBA00010761"/>
    </source>
</evidence>
<dbReference type="InterPro" id="IPR057258">
    <property type="entry name" value="Ribosomal_uS3"/>
</dbReference>
<comment type="similarity">
    <text evidence="1 7 8">Belongs to the universal ribosomal protein uS3 family.</text>
</comment>
<evidence type="ECO:0000256" key="8">
    <source>
        <dbReference type="RuleBase" id="RU003624"/>
    </source>
</evidence>
<keyword evidence="9 11" id="KW-0150">Chloroplast</keyword>
<dbReference type="SUPFAM" id="SSF54814">
    <property type="entry name" value="Prokaryotic type KH domain (KH-domain type II)"/>
    <property type="match status" value="1"/>
</dbReference>
<dbReference type="GO" id="GO:0009507">
    <property type="term" value="C:chloroplast"/>
    <property type="evidence" value="ECO:0007669"/>
    <property type="project" value="UniProtKB-SubCell"/>
</dbReference>
<keyword evidence="4 7" id="KW-0689">Ribosomal protein</keyword>
<dbReference type="InterPro" id="IPR015946">
    <property type="entry name" value="KH_dom-like_a/b"/>
</dbReference>
<dbReference type="GO" id="GO:0006412">
    <property type="term" value="P:translation"/>
    <property type="evidence" value="ECO:0007669"/>
    <property type="project" value="UniProtKB-UniRule"/>
</dbReference>
<evidence type="ECO:0000256" key="4">
    <source>
        <dbReference type="ARBA" id="ARBA00022980"/>
    </source>
</evidence>
<organism evidence="11">
    <name type="scientific">Pseudochlorodesmis sp. HV01306c</name>
    <dbReference type="NCBI Taxonomy" id="2358490"/>
    <lineage>
        <taxon>Eukaryota</taxon>
        <taxon>Viridiplantae</taxon>
        <taxon>Chlorophyta</taxon>
        <taxon>core chlorophytes</taxon>
        <taxon>Ulvophyceae</taxon>
        <taxon>TCBD clade</taxon>
        <taxon>Bryopsidales</taxon>
        <taxon>Bryopsidineae</taxon>
        <taxon>Bryopsidaceae</taxon>
        <taxon>Pseudochlorodesmis</taxon>
    </lineage>
</organism>